<keyword evidence="5" id="KW-0067">ATP-binding</keyword>
<dbReference type="PROSITE" id="PS00933">
    <property type="entry name" value="FGGY_KINASES_1"/>
    <property type="match status" value="1"/>
</dbReference>
<dbReference type="OrthoDB" id="9805576at2"/>
<dbReference type="KEGG" id="pstg:E8M01_06005"/>
<dbReference type="PIRSF" id="PIRSF000538">
    <property type="entry name" value="GlpK"/>
    <property type="match status" value="1"/>
</dbReference>
<evidence type="ECO:0000313" key="11">
    <source>
        <dbReference type="Proteomes" id="UP000298781"/>
    </source>
</evidence>
<feature type="domain" description="Carbohydrate kinase FGGY C-terminal" evidence="9">
    <location>
        <begin position="242"/>
        <end position="429"/>
    </location>
</feature>
<evidence type="ECO:0000256" key="5">
    <source>
        <dbReference type="ARBA" id="ARBA00022840"/>
    </source>
</evidence>
<keyword evidence="11" id="KW-1185">Reference proteome</keyword>
<dbReference type="AlphaFoldDB" id="A0A4D7B2S6"/>
<protein>
    <recommendedName>
        <fullName evidence="6">ATP:glycerol 3-phosphotransferase</fullName>
    </recommendedName>
</protein>
<evidence type="ECO:0000256" key="2">
    <source>
        <dbReference type="ARBA" id="ARBA00022679"/>
    </source>
</evidence>
<feature type="domain" description="Carbohydrate kinase FGGY N-terminal" evidence="8">
    <location>
        <begin position="5"/>
        <end position="212"/>
    </location>
</feature>
<accession>A0A4D7B2S6</accession>
<comment type="similarity">
    <text evidence="1 7">Belongs to the FGGY kinase family.</text>
</comment>
<evidence type="ECO:0000259" key="9">
    <source>
        <dbReference type="Pfam" id="PF02782"/>
    </source>
</evidence>
<dbReference type="GO" id="GO:0019563">
    <property type="term" value="P:glycerol catabolic process"/>
    <property type="evidence" value="ECO:0007669"/>
    <property type="project" value="TreeGrafter"/>
</dbReference>
<dbReference type="GO" id="GO:0004370">
    <property type="term" value="F:glycerol kinase activity"/>
    <property type="evidence" value="ECO:0007669"/>
    <property type="project" value="TreeGrafter"/>
</dbReference>
<dbReference type="InterPro" id="IPR018485">
    <property type="entry name" value="FGGY_C"/>
</dbReference>
<keyword evidence="2 7" id="KW-0808">Transferase</keyword>
<dbReference type="Gene3D" id="3.30.420.40">
    <property type="match status" value="2"/>
</dbReference>
<reference evidence="10 11" key="1">
    <citation type="submission" date="2019-04" db="EMBL/GenBank/DDBJ databases">
        <title>Phreatobacter aquaticus sp. nov.</title>
        <authorList>
            <person name="Choi A."/>
        </authorList>
    </citation>
    <scope>NUCLEOTIDE SEQUENCE [LARGE SCALE GENOMIC DNA]</scope>
    <source>
        <strain evidence="10 11">KCTC 52518</strain>
    </source>
</reference>
<keyword evidence="4 7" id="KW-0418">Kinase</keyword>
<gene>
    <name evidence="10" type="ORF">E8M01_06005</name>
</gene>
<dbReference type="InterPro" id="IPR018483">
    <property type="entry name" value="Carb_kinase_FGGY_CS"/>
</dbReference>
<dbReference type="InterPro" id="IPR000577">
    <property type="entry name" value="Carb_kinase_FGGY"/>
</dbReference>
<organism evidence="10 11">
    <name type="scientific">Phreatobacter stygius</name>
    <dbReference type="NCBI Taxonomy" id="1940610"/>
    <lineage>
        <taxon>Bacteria</taxon>
        <taxon>Pseudomonadati</taxon>
        <taxon>Pseudomonadota</taxon>
        <taxon>Alphaproteobacteria</taxon>
        <taxon>Hyphomicrobiales</taxon>
        <taxon>Phreatobacteraceae</taxon>
        <taxon>Phreatobacter</taxon>
    </lineage>
</organism>
<dbReference type="SUPFAM" id="SSF53067">
    <property type="entry name" value="Actin-like ATPase domain"/>
    <property type="match status" value="2"/>
</dbReference>
<evidence type="ECO:0000256" key="3">
    <source>
        <dbReference type="ARBA" id="ARBA00022741"/>
    </source>
</evidence>
<dbReference type="InterPro" id="IPR018484">
    <property type="entry name" value="FGGY_N"/>
</dbReference>
<sequence>MKFAAIDQGTTSTRVLVTDETGAARIHHAARHAQHHPRPGWVEHDPRELLAHVRDCLTAAGRVEALGIAHQGESCLAWDSITGVPLSPVIVWQDNRTSEHIAHLAADGAGDEVAARAGLPLDPYFSATKLAWLIDNIPEAKAARRAGRLRLGTTDAFFLDRLTGSFATDISTASRTSLMNLETGCWDAALCDLFHVPIECLPEIRPTVGDFGLAGSSPLKASIVDQQAALFGHGCRRDGDVKITFGTGAFALALTGERIVRSAGDGLVPTVAWQWAGTRTYAVDGGVYDAGAAVEWAQRIGIVTDVAELNTFAALPAIDRGLTFVPALSGLACPHWDRSAASLFIGMTADTTRVDLCQALLEGIALQTCEMIEAIDRHVPLSDRLPIDGGLARSGYFAQFLADTLGRTIVVAGFDELTAFGTAALAARAIGKDLPRPKADHDRLFHPRQARRAERRARFAEAVSRSRCWRGAAIGPCRSLP</sequence>
<dbReference type="InterPro" id="IPR043129">
    <property type="entry name" value="ATPase_NBD"/>
</dbReference>
<name>A0A4D7B2S6_9HYPH</name>
<dbReference type="Pfam" id="PF00370">
    <property type="entry name" value="FGGY_N"/>
    <property type="match status" value="1"/>
</dbReference>
<dbReference type="GO" id="GO:0005524">
    <property type="term" value="F:ATP binding"/>
    <property type="evidence" value="ECO:0007669"/>
    <property type="project" value="UniProtKB-KW"/>
</dbReference>
<dbReference type="GO" id="GO:0005829">
    <property type="term" value="C:cytosol"/>
    <property type="evidence" value="ECO:0007669"/>
    <property type="project" value="TreeGrafter"/>
</dbReference>
<dbReference type="RefSeq" id="WP_136959293.1">
    <property type="nucleotide sequence ID" value="NZ_CP039690.1"/>
</dbReference>
<dbReference type="Pfam" id="PF02782">
    <property type="entry name" value="FGGY_C"/>
    <property type="match status" value="1"/>
</dbReference>
<dbReference type="PROSITE" id="PS00445">
    <property type="entry name" value="FGGY_KINASES_2"/>
    <property type="match status" value="1"/>
</dbReference>
<evidence type="ECO:0000256" key="1">
    <source>
        <dbReference type="ARBA" id="ARBA00009156"/>
    </source>
</evidence>
<keyword evidence="3" id="KW-0547">Nucleotide-binding</keyword>
<proteinExistence type="inferred from homology"/>
<evidence type="ECO:0000259" key="8">
    <source>
        <dbReference type="Pfam" id="PF00370"/>
    </source>
</evidence>
<dbReference type="Proteomes" id="UP000298781">
    <property type="component" value="Chromosome"/>
</dbReference>
<evidence type="ECO:0000313" key="10">
    <source>
        <dbReference type="EMBL" id="QCI63836.1"/>
    </source>
</evidence>
<evidence type="ECO:0000256" key="4">
    <source>
        <dbReference type="ARBA" id="ARBA00022777"/>
    </source>
</evidence>
<dbReference type="EMBL" id="CP039690">
    <property type="protein sequence ID" value="QCI63836.1"/>
    <property type="molecule type" value="Genomic_DNA"/>
</dbReference>
<dbReference type="PANTHER" id="PTHR10196">
    <property type="entry name" value="SUGAR KINASE"/>
    <property type="match status" value="1"/>
</dbReference>
<dbReference type="PANTHER" id="PTHR10196:SF69">
    <property type="entry name" value="GLYCEROL KINASE"/>
    <property type="match status" value="1"/>
</dbReference>
<evidence type="ECO:0000256" key="6">
    <source>
        <dbReference type="ARBA" id="ARBA00043149"/>
    </source>
</evidence>
<evidence type="ECO:0000256" key="7">
    <source>
        <dbReference type="RuleBase" id="RU003733"/>
    </source>
</evidence>